<organism evidence="5 6">
    <name type="scientific">Lunasporangiospora selenospora</name>
    <dbReference type="NCBI Taxonomy" id="979761"/>
    <lineage>
        <taxon>Eukaryota</taxon>
        <taxon>Fungi</taxon>
        <taxon>Fungi incertae sedis</taxon>
        <taxon>Mucoromycota</taxon>
        <taxon>Mortierellomycotina</taxon>
        <taxon>Mortierellomycetes</taxon>
        <taxon>Mortierellales</taxon>
        <taxon>Mortierellaceae</taxon>
        <taxon>Lunasporangiospora</taxon>
    </lineage>
</organism>
<dbReference type="GO" id="GO:0005506">
    <property type="term" value="F:iron ion binding"/>
    <property type="evidence" value="ECO:0007669"/>
    <property type="project" value="InterPro"/>
</dbReference>
<dbReference type="EMBL" id="JAABOA010001418">
    <property type="protein sequence ID" value="KAF9581591.1"/>
    <property type="molecule type" value="Genomic_DNA"/>
</dbReference>
<dbReference type="PANTHER" id="PTHR46206">
    <property type="entry name" value="CYTOCHROME P450"/>
    <property type="match status" value="1"/>
</dbReference>
<dbReference type="PRINTS" id="PR00465">
    <property type="entry name" value="EP450IV"/>
</dbReference>
<evidence type="ECO:0000313" key="6">
    <source>
        <dbReference type="Proteomes" id="UP000780801"/>
    </source>
</evidence>
<dbReference type="Proteomes" id="UP000780801">
    <property type="component" value="Unassembled WGS sequence"/>
</dbReference>
<sequence length="465" mass="52578">MIAKTVAPFGAVKNYLSASNMSIPKARIRKGDATHDAEYLEDPDRFLLQCEEEYGPVFNCLVQNQRMTIISTPRLAREIFMNDDFSFGDASEELVGFQTVALMITKSHKGDDNRFIHSILRDHLTPNLPHFSARIAEQIESVMDRGFGKGSVDRPELVEAPSLIMLEMVASTTANVFMGPEISKDPNVQKTFKTAIYDFGQALDGTSSDNFWLKLYSQLRYGTSISPMHKHVKALAQAAEPVILERRQQEAKAAEQGYEWAERPLDILQKLLDTNDKNQLKDLEDVCGHLLILILASVHTTTDTSASMLYYLAAFPECIEVLYQEQLEVLEQQALEREKERQHLINSGEAESMGEFVGTDLDPVLDHTLTNKSAKKLFYMDSFIREIFRYRTDRIALVHKARSDIHLSNGMTISKDAKVAINLRSIHQSIEHGEDLTEFRPWRNVGQSKPATKSTSEYLPFGLGK</sequence>
<keyword evidence="3" id="KW-0479">Metal-binding</keyword>
<dbReference type="Pfam" id="PF00067">
    <property type="entry name" value="p450"/>
    <property type="match status" value="2"/>
</dbReference>
<dbReference type="AlphaFoldDB" id="A0A9P6KE62"/>
<name>A0A9P6KE62_9FUNG</name>
<dbReference type="GO" id="GO:0020037">
    <property type="term" value="F:heme binding"/>
    <property type="evidence" value="ECO:0007669"/>
    <property type="project" value="InterPro"/>
</dbReference>
<reference evidence="5" key="1">
    <citation type="journal article" date="2020" name="Fungal Divers.">
        <title>Resolving the Mortierellaceae phylogeny through synthesis of multi-gene phylogenetics and phylogenomics.</title>
        <authorList>
            <person name="Vandepol N."/>
            <person name="Liber J."/>
            <person name="Desiro A."/>
            <person name="Na H."/>
            <person name="Kennedy M."/>
            <person name="Barry K."/>
            <person name="Grigoriev I.V."/>
            <person name="Miller A.N."/>
            <person name="O'Donnell K."/>
            <person name="Stajich J.E."/>
            <person name="Bonito G."/>
        </authorList>
    </citation>
    <scope>NUCLEOTIDE SEQUENCE</scope>
    <source>
        <strain evidence="5">KOD1015</strain>
    </source>
</reference>
<accession>A0A9P6KE62</accession>
<evidence type="ECO:0000256" key="4">
    <source>
        <dbReference type="ARBA" id="ARBA00023004"/>
    </source>
</evidence>
<dbReference type="InterPro" id="IPR002403">
    <property type="entry name" value="Cyt_P450_E_grp-IV"/>
</dbReference>
<dbReference type="SUPFAM" id="SSF48264">
    <property type="entry name" value="Cytochrome P450"/>
    <property type="match status" value="1"/>
</dbReference>
<proteinExistence type="inferred from homology"/>
<dbReference type="GO" id="GO:0016705">
    <property type="term" value="F:oxidoreductase activity, acting on paired donors, with incorporation or reduction of molecular oxygen"/>
    <property type="evidence" value="ECO:0007669"/>
    <property type="project" value="InterPro"/>
</dbReference>
<comment type="cofactor">
    <cofactor evidence="1">
        <name>heme</name>
        <dbReference type="ChEBI" id="CHEBI:30413"/>
    </cofactor>
</comment>
<comment type="similarity">
    <text evidence="2">Belongs to the cytochrome P450 family.</text>
</comment>
<keyword evidence="4" id="KW-0408">Iron</keyword>
<protein>
    <recommendedName>
        <fullName evidence="7">Cytochrome P450</fullName>
    </recommendedName>
</protein>
<evidence type="ECO:0008006" key="7">
    <source>
        <dbReference type="Google" id="ProtNLM"/>
    </source>
</evidence>
<dbReference type="OrthoDB" id="1844152at2759"/>
<evidence type="ECO:0000313" key="5">
    <source>
        <dbReference type="EMBL" id="KAF9581591.1"/>
    </source>
</evidence>
<evidence type="ECO:0000256" key="2">
    <source>
        <dbReference type="ARBA" id="ARBA00010617"/>
    </source>
</evidence>
<dbReference type="GO" id="GO:0004497">
    <property type="term" value="F:monooxygenase activity"/>
    <property type="evidence" value="ECO:0007669"/>
    <property type="project" value="InterPro"/>
</dbReference>
<comment type="caution">
    <text evidence="5">The sequence shown here is derived from an EMBL/GenBank/DDBJ whole genome shotgun (WGS) entry which is preliminary data.</text>
</comment>
<gene>
    <name evidence="5" type="ORF">BGW38_001338</name>
</gene>
<evidence type="ECO:0000256" key="1">
    <source>
        <dbReference type="ARBA" id="ARBA00001971"/>
    </source>
</evidence>
<dbReference type="Gene3D" id="1.10.630.10">
    <property type="entry name" value="Cytochrome P450"/>
    <property type="match status" value="1"/>
</dbReference>
<dbReference type="InterPro" id="IPR001128">
    <property type="entry name" value="Cyt_P450"/>
</dbReference>
<dbReference type="InterPro" id="IPR036396">
    <property type="entry name" value="Cyt_P450_sf"/>
</dbReference>
<evidence type="ECO:0000256" key="3">
    <source>
        <dbReference type="ARBA" id="ARBA00022723"/>
    </source>
</evidence>
<keyword evidence="6" id="KW-1185">Reference proteome</keyword>